<evidence type="ECO:0000313" key="2">
    <source>
        <dbReference type="EMBL" id="MFC0678721.1"/>
    </source>
</evidence>
<reference evidence="2 3" key="1">
    <citation type="submission" date="2024-09" db="EMBL/GenBank/DDBJ databases">
        <authorList>
            <person name="Sun Q."/>
            <person name="Mori K."/>
        </authorList>
    </citation>
    <scope>NUCLEOTIDE SEQUENCE [LARGE SCALE GENOMIC DNA]</scope>
    <source>
        <strain evidence="2 3">KCTC 23076</strain>
    </source>
</reference>
<comment type="caution">
    <text evidence="2">The sequence shown here is derived from an EMBL/GenBank/DDBJ whole genome shotgun (WGS) entry which is preliminary data.</text>
</comment>
<dbReference type="EMBL" id="JBHLTG010000002">
    <property type="protein sequence ID" value="MFC0678721.1"/>
    <property type="molecule type" value="Genomic_DNA"/>
</dbReference>
<gene>
    <name evidence="2" type="ORF">ACFFGH_12805</name>
</gene>
<proteinExistence type="predicted"/>
<dbReference type="Gene3D" id="3.40.50.880">
    <property type="match status" value="1"/>
</dbReference>
<evidence type="ECO:0000313" key="3">
    <source>
        <dbReference type="Proteomes" id="UP001589896"/>
    </source>
</evidence>
<sequence length="174" mass="17948">MQIAVMLFDGFAALDVVGPHDALTRVPGVQVTFAAERVGPVSSDSGRLALVADAVLAEIPHPDVIVVPGGAGRRRHMSNGSLHQWLRAADATSRWTLGVGEGALLLAAAGPLHGRRAASHAGSRSLELAGHGATPVGNPFVFDGKYATAADGHAALQLGAELARRIRGPIAREH</sequence>
<name>A0ABV6RPJ0_9GAMM</name>
<dbReference type="RefSeq" id="WP_386668814.1">
    <property type="nucleotide sequence ID" value="NZ_JBHLTG010000002.1"/>
</dbReference>
<dbReference type="InterPro" id="IPR002818">
    <property type="entry name" value="DJ-1/PfpI"/>
</dbReference>
<keyword evidence="3" id="KW-1185">Reference proteome</keyword>
<dbReference type="InterPro" id="IPR052158">
    <property type="entry name" value="INH-QAR"/>
</dbReference>
<dbReference type="PANTHER" id="PTHR43130">
    <property type="entry name" value="ARAC-FAMILY TRANSCRIPTIONAL REGULATOR"/>
    <property type="match status" value="1"/>
</dbReference>
<accession>A0ABV6RPJ0</accession>
<evidence type="ECO:0000259" key="1">
    <source>
        <dbReference type="Pfam" id="PF01965"/>
    </source>
</evidence>
<dbReference type="PANTHER" id="PTHR43130:SF2">
    <property type="entry name" value="DJ-1_PFPI DOMAIN-CONTAINING PROTEIN"/>
    <property type="match status" value="1"/>
</dbReference>
<dbReference type="Pfam" id="PF01965">
    <property type="entry name" value="DJ-1_PfpI"/>
    <property type="match status" value="1"/>
</dbReference>
<protein>
    <submittedName>
        <fullName evidence="2">DJ-1/PfpI family protein</fullName>
    </submittedName>
</protein>
<dbReference type="SUPFAM" id="SSF52317">
    <property type="entry name" value="Class I glutamine amidotransferase-like"/>
    <property type="match status" value="1"/>
</dbReference>
<feature type="domain" description="DJ-1/PfpI" evidence="1">
    <location>
        <begin position="2"/>
        <end position="163"/>
    </location>
</feature>
<dbReference type="InterPro" id="IPR029062">
    <property type="entry name" value="Class_I_gatase-like"/>
</dbReference>
<organism evidence="2 3">
    <name type="scientific">Lysobacter korlensis</name>
    <dbReference type="NCBI Taxonomy" id="553636"/>
    <lineage>
        <taxon>Bacteria</taxon>
        <taxon>Pseudomonadati</taxon>
        <taxon>Pseudomonadota</taxon>
        <taxon>Gammaproteobacteria</taxon>
        <taxon>Lysobacterales</taxon>
        <taxon>Lysobacteraceae</taxon>
        <taxon>Lysobacter</taxon>
    </lineage>
</organism>
<dbReference type="Proteomes" id="UP001589896">
    <property type="component" value="Unassembled WGS sequence"/>
</dbReference>